<dbReference type="SUPFAM" id="SSF46767">
    <property type="entry name" value="Methylated DNA-protein cysteine methyltransferase, C-terminal domain"/>
    <property type="match status" value="1"/>
</dbReference>
<dbReference type="InterPro" id="IPR036217">
    <property type="entry name" value="MethylDNA_cys_MeTrfase_DNAb"/>
</dbReference>
<dbReference type="GO" id="GO:0006281">
    <property type="term" value="P:DNA repair"/>
    <property type="evidence" value="ECO:0007669"/>
    <property type="project" value="InterPro"/>
</dbReference>
<feature type="domain" description="Methylated-DNA-[protein]-cysteine S-methyltransferase DNA binding" evidence="2">
    <location>
        <begin position="12"/>
        <end position="99"/>
    </location>
</feature>
<evidence type="ECO:0000256" key="1">
    <source>
        <dbReference type="ARBA" id="ARBA00022763"/>
    </source>
</evidence>
<dbReference type="GO" id="GO:0003824">
    <property type="term" value="F:catalytic activity"/>
    <property type="evidence" value="ECO:0007669"/>
    <property type="project" value="InterPro"/>
</dbReference>
<dbReference type="InterPro" id="IPR052520">
    <property type="entry name" value="ATL_DNA_repair"/>
</dbReference>
<dbReference type="Pfam" id="PF01035">
    <property type="entry name" value="DNA_binding_1"/>
    <property type="match status" value="1"/>
</dbReference>
<reference evidence="3 4" key="1">
    <citation type="submission" date="2020-02" db="EMBL/GenBank/DDBJ databases">
        <authorList>
            <person name="Zheng R.K."/>
            <person name="Sun C.M."/>
        </authorList>
    </citation>
    <scope>NUCLEOTIDE SEQUENCE [LARGE SCALE GENOMIC DNA]</scope>
    <source>
        <strain evidence="4">rifampicinis</strain>
    </source>
</reference>
<dbReference type="AlphaFoldDB" id="A0A7S8IGX7"/>
<name>A0A7S8IGX7_9CHLR</name>
<dbReference type="InterPro" id="IPR014048">
    <property type="entry name" value="MethylDNA_cys_MeTrfase_DNA-bd"/>
</dbReference>
<dbReference type="PANTHER" id="PTHR42942">
    <property type="entry name" value="6-O-METHYLGUANINE DNA METHYLTRANSFERASE"/>
    <property type="match status" value="1"/>
</dbReference>
<evidence type="ECO:0000313" key="3">
    <source>
        <dbReference type="EMBL" id="QPC85182.1"/>
    </source>
</evidence>
<keyword evidence="1" id="KW-0227">DNA damage</keyword>
<dbReference type="PANTHER" id="PTHR42942:SF1">
    <property type="entry name" value="ALKYLTRANSFERASE-LIKE PROTEIN 1"/>
    <property type="match status" value="1"/>
</dbReference>
<dbReference type="InterPro" id="IPR036388">
    <property type="entry name" value="WH-like_DNA-bd_sf"/>
</dbReference>
<sequence length="140" mass="15564">MWNPPDPASYNALVWEIVRQIPAGKVSTYGQIASMIPAPDGSDPDQHKRLGPRWVGSAMRAVKDPDVPWHRVINTKGEISLPAGSSSARIQQQRLLAEGILFDENERVDLTQYGWSGPDDAWLDAHDLFPPIDLAPPRLF</sequence>
<dbReference type="EMBL" id="CP062983">
    <property type="protein sequence ID" value="QPC85182.1"/>
    <property type="molecule type" value="Genomic_DNA"/>
</dbReference>
<evidence type="ECO:0000313" key="4">
    <source>
        <dbReference type="Proteomes" id="UP000594468"/>
    </source>
</evidence>
<dbReference type="CDD" id="cd06445">
    <property type="entry name" value="ATase"/>
    <property type="match status" value="1"/>
</dbReference>
<organism evidence="3 4">
    <name type="scientific">Phototrophicus methaneseepsis</name>
    <dbReference type="NCBI Taxonomy" id="2710758"/>
    <lineage>
        <taxon>Bacteria</taxon>
        <taxon>Bacillati</taxon>
        <taxon>Chloroflexota</taxon>
        <taxon>Candidatus Thermofontia</taxon>
        <taxon>Phototrophicales</taxon>
        <taxon>Phototrophicaceae</taxon>
        <taxon>Phototrophicus</taxon>
    </lineage>
</organism>
<proteinExistence type="predicted"/>
<dbReference type="KEGG" id="pmet:G4Y79_10840"/>
<gene>
    <name evidence="3" type="ORF">G4Y79_10840</name>
</gene>
<accession>A0A7S8IGX7</accession>
<dbReference type="Gene3D" id="1.10.10.10">
    <property type="entry name" value="Winged helix-like DNA-binding domain superfamily/Winged helix DNA-binding domain"/>
    <property type="match status" value="1"/>
</dbReference>
<dbReference type="Proteomes" id="UP000594468">
    <property type="component" value="Chromosome"/>
</dbReference>
<protein>
    <submittedName>
        <fullName evidence="3">MGMT family protein</fullName>
    </submittedName>
</protein>
<evidence type="ECO:0000259" key="2">
    <source>
        <dbReference type="Pfam" id="PF01035"/>
    </source>
</evidence>
<keyword evidence="4" id="KW-1185">Reference proteome</keyword>